<evidence type="ECO:0000313" key="2">
    <source>
        <dbReference type="Proteomes" id="UP000182743"/>
    </source>
</evidence>
<proteinExistence type="predicted"/>
<dbReference type="EMBL" id="MIHH01000016">
    <property type="protein sequence ID" value="OIQ08099.1"/>
    <property type="molecule type" value="Genomic_DNA"/>
</dbReference>
<reference evidence="1 2" key="1">
    <citation type="submission" date="2016-08" db="EMBL/GenBank/DDBJ databases">
        <title>Genome-based comparison of Moorella thermoacetic strains.</title>
        <authorList>
            <person name="Poehlein A."/>
            <person name="Bengelsdorf F.R."/>
            <person name="Esser C."/>
            <person name="Duerre P."/>
            <person name="Daniel R."/>
        </authorList>
    </citation>
    <scope>NUCLEOTIDE SEQUENCE [LARGE SCALE GENOMIC DNA]</scope>
    <source>
        <strain evidence="1 2">DSM 11768</strain>
    </source>
</reference>
<sequence length="307" mass="35726">MPSIDLPIKRLVQRRAGDWVRFLQRSCREEWIRPFKSEYTPKAQSKLDEVFAVEDPEGTYLVNFEPMGYYDPALPARMMRYRSDIWEATLQAGKGTPPILQAVFFFYPEHDNKNHQLSDYWDNLKTLEFTYRVVRVWEEPRQSVIERGLIGLYPLLPLMKGEKGEEARQVLQQSITVVSEIEDEALRQDLLAVMGILAGGKYAAELVYSMIRREMVMQSPIYQEWVREERAEAETKGRMEGRKEKSREIICKYLSRKFGQHSADLQEKVQKISDLQILDRILDELFTAGTIEEARAVILGKIAGDLQ</sequence>
<dbReference type="AlphaFoldDB" id="A0A1J5JMZ4"/>
<dbReference type="Proteomes" id="UP000182743">
    <property type="component" value="Unassembled WGS sequence"/>
</dbReference>
<protein>
    <submittedName>
        <fullName evidence="1">Uncharacterized protein</fullName>
    </submittedName>
</protein>
<comment type="caution">
    <text evidence="1">The sequence shown here is derived from an EMBL/GenBank/DDBJ whole genome shotgun (WGS) entry which is preliminary data.</text>
</comment>
<organism evidence="1 2">
    <name type="scientific">Neomoorella thermoacetica</name>
    <name type="common">Clostridium thermoaceticum</name>
    <dbReference type="NCBI Taxonomy" id="1525"/>
    <lineage>
        <taxon>Bacteria</taxon>
        <taxon>Bacillati</taxon>
        <taxon>Bacillota</taxon>
        <taxon>Clostridia</taxon>
        <taxon>Neomoorellales</taxon>
        <taxon>Neomoorellaceae</taxon>
        <taxon>Neomoorella</taxon>
    </lineage>
</organism>
<evidence type="ECO:0000313" key="1">
    <source>
        <dbReference type="EMBL" id="OIQ08099.1"/>
    </source>
</evidence>
<gene>
    <name evidence="1" type="ORF">MOOR_22750</name>
</gene>
<dbReference type="PANTHER" id="PTHR34613">
    <property type="entry name" value="SLL0800 PROTEIN"/>
    <property type="match status" value="1"/>
</dbReference>
<name>A0A1J5JMZ4_NEOTH</name>
<dbReference type="PANTHER" id="PTHR34613:SF1">
    <property type="entry name" value="SLL6017 PROTEIN"/>
    <property type="match status" value="1"/>
</dbReference>
<accession>A0A1J5JMZ4</accession>